<reference evidence="2 3" key="1">
    <citation type="submission" date="2020-08" db="EMBL/GenBank/DDBJ databases">
        <title>A Genomic Blueprint of the Chicken Gut Microbiome.</title>
        <authorList>
            <person name="Gilroy R."/>
            <person name="Ravi A."/>
            <person name="Getino M."/>
            <person name="Pursley I."/>
            <person name="Horton D.L."/>
            <person name="Alikhan N.-F."/>
            <person name="Baker D."/>
            <person name="Gharbi K."/>
            <person name="Hall N."/>
            <person name="Watson M."/>
            <person name="Adriaenssens E.M."/>
            <person name="Foster-Nyarko E."/>
            <person name="Jarju S."/>
            <person name="Secka A."/>
            <person name="Antonio M."/>
            <person name="Oren A."/>
            <person name="Chaudhuri R."/>
            <person name="La Ragione R.M."/>
            <person name="Hildebrand F."/>
            <person name="Pallen M.J."/>
        </authorList>
    </citation>
    <scope>NUCLEOTIDE SEQUENCE [LARGE SCALE GENOMIC DNA]</scope>
    <source>
        <strain evidence="2 3">Sa3CUA8</strain>
    </source>
</reference>
<sequence>MAPFLFLIAVSLTVYVISYLLIRLKRLPIIANWIVLLGTSTAFLAMLVSQTMSLWYALLVILGLSFATAVLLSKQQEAKTHN</sequence>
<organism evidence="2 3">
    <name type="scientific">Sporosarcina gallistercoris</name>
    <dbReference type="NCBI Taxonomy" id="2762245"/>
    <lineage>
        <taxon>Bacteria</taxon>
        <taxon>Bacillati</taxon>
        <taxon>Bacillota</taxon>
        <taxon>Bacilli</taxon>
        <taxon>Bacillales</taxon>
        <taxon>Caryophanaceae</taxon>
        <taxon>Sporosarcina</taxon>
    </lineage>
</organism>
<evidence type="ECO:0008006" key="4">
    <source>
        <dbReference type="Google" id="ProtNLM"/>
    </source>
</evidence>
<keyword evidence="1" id="KW-0472">Membrane</keyword>
<protein>
    <recommendedName>
        <fullName evidence="4">DUF2651 domain-containing protein</fullName>
    </recommendedName>
</protein>
<name>A0ABR8PJS7_9BACL</name>
<gene>
    <name evidence="2" type="ORF">H9659_08640</name>
</gene>
<proteinExistence type="predicted"/>
<feature type="transmembrane region" description="Helical" evidence="1">
    <location>
        <begin position="54"/>
        <end position="72"/>
    </location>
</feature>
<evidence type="ECO:0000313" key="3">
    <source>
        <dbReference type="Proteomes" id="UP000659496"/>
    </source>
</evidence>
<dbReference type="Proteomes" id="UP000659496">
    <property type="component" value="Unassembled WGS sequence"/>
</dbReference>
<dbReference type="EMBL" id="JACSQY010000005">
    <property type="protein sequence ID" value="MBD7908395.1"/>
    <property type="molecule type" value="Genomic_DNA"/>
</dbReference>
<feature type="transmembrane region" description="Helical" evidence="1">
    <location>
        <begin position="6"/>
        <end position="22"/>
    </location>
</feature>
<keyword evidence="1" id="KW-1133">Transmembrane helix</keyword>
<evidence type="ECO:0000313" key="2">
    <source>
        <dbReference type="EMBL" id="MBD7908395.1"/>
    </source>
</evidence>
<comment type="caution">
    <text evidence="2">The sequence shown here is derived from an EMBL/GenBank/DDBJ whole genome shotgun (WGS) entry which is preliminary data.</text>
</comment>
<accession>A0ABR8PJS7</accession>
<feature type="transmembrane region" description="Helical" evidence="1">
    <location>
        <begin position="29"/>
        <end position="48"/>
    </location>
</feature>
<keyword evidence="1" id="KW-0812">Transmembrane</keyword>
<keyword evidence="3" id="KW-1185">Reference proteome</keyword>
<dbReference type="RefSeq" id="WP_191689538.1">
    <property type="nucleotide sequence ID" value="NZ_JACSQY010000005.1"/>
</dbReference>
<evidence type="ECO:0000256" key="1">
    <source>
        <dbReference type="SAM" id="Phobius"/>
    </source>
</evidence>